<dbReference type="RefSeq" id="WP_045585781.1">
    <property type="nucleotide sequence ID" value="NZ_CP012405.1"/>
</dbReference>
<dbReference type="InterPro" id="IPR008920">
    <property type="entry name" value="TF_FadR/GntR_C"/>
</dbReference>
<evidence type="ECO:0000256" key="1">
    <source>
        <dbReference type="ARBA" id="ARBA00023015"/>
    </source>
</evidence>
<dbReference type="SMART" id="SM00895">
    <property type="entry name" value="FCD"/>
    <property type="match status" value="1"/>
</dbReference>
<dbReference type="SMART" id="SM00345">
    <property type="entry name" value="HTH_GNTR"/>
    <property type="match status" value="1"/>
</dbReference>
<dbReference type="Pfam" id="PF07729">
    <property type="entry name" value="FCD"/>
    <property type="match status" value="1"/>
</dbReference>
<dbReference type="InterPro" id="IPR011711">
    <property type="entry name" value="GntR_C"/>
</dbReference>
<dbReference type="InterPro" id="IPR036390">
    <property type="entry name" value="WH_DNA-bd_sf"/>
</dbReference>
<evidence type="ECO:0000259" key="4">
    <source>
        <dbReference type="PROSITE" id="PS50949"/>
    </source>
</evidence>
<dbReference type="Proteomes" id="UP000069935">
    <property type="component" value="Chromosome 5"/>
</dbReference>
<evidence type="ECO:0000256" key="2">
    <source>
        <dbReference type="ARBA" id="ARBA00023125"/>
    </source>
</evidence>
<dbReference type="Gene3D" id="1.10.10.10">
    <property type="entry name" value="Winged helix-like DNA-binding domain superfamily/Winged helix DNA-binding domain"/>
    <property type="match status" value="1"/>
</dbReference>
<gene>
    <name evidence="5" type="ORF">AL072_26450</name>
</gene>
<sequence>MTTRASKRPPKGDIETDEAVYTAILDAILAGRLIAGTKLAETPLAELFGVSRERIRKVLHRLVAERRLEAVTNRGVRVPCPTPDDVRAIYQAHRVLEAGILVELASQLDDALLGRLADHVACERQAAADGDRAASVRLSGQFHLLIADSLGNTELSAALRDLLSRSSVMVSVFEAAADSICGANEHAAIVEALRARDTARAIALSGDHFRHIETRLRLKMPSGERPDLSAIFRPPASTG</sequence>
<feature type="domain" description="HTH gntR-type" evidence="4">
    <location>
        <begin position="14"/>
        <end position="81"/>
    </location>
</feature>
<dbReference type="InterPro" id="IPR036388">
    <property type="entry name" value="WH-like_DNA-bd_sf"/>
</dbReference>
<keyword evidence="2" id="KW-0238">DNA-binding</keyword>
<keyword evidence="1" id="KW-0805">Transcription regulation</keyword>
<keyword evidence="6" id="KW-1185">Reference proteome</keyword>
<dbReference type="SUPFAM" id="SSF48008">
    <property type="entry name" value="GntR ligand-binding domain-like"/>
    <property type="match status" value="1"/>
</dbReference>
<dbReference type="SUPFAM" id="SSF46785">
    <property type="entry name" value="Winged helix' DNA-binding domain"/>
    <property type="match status" value="1"/>
</dbReference>
<evidence type="ECO:0000256" key="3">
    <source>
        <dbReference type="ARBA" id="ARBA00023163"/>
    </source>
</evidence>
<keyword evidence="3" id="KW-0804">Transcription</keyword>
<dbReference type="InterPro" id="IPR000524">
    <property type="entry name" value="Tscrpt_reg_HTH_GntR"/>
</dbReference>
<dbReference type="Pfam" id="PF00392">
    <property type="entry name" value="GntR"/>
    <property type="match status" value="1"/>
</dbReference>
<name>A0AAC8ZVW8_9PROT</name>
<dbReference type="PANTHER" id="PTHR43537">
    <property type="entry name" value="TRANSCRIPTIONAL REGULATOR, GNTR FAMILY"/>
    <property type="match status" value="1"/>
</dbReference>
<dbReference type="GO" id="GO:0003700">
    <property type="term" value="F:DNA-binding transcription factor activity"/>
    <property type="evidence" value="ECO:0007669"/>
    <property type="project" value="InterPro"/>
</dbReference>
<dbReference type="PROSITE" id="PS50949">
    <property type="entry name" value="HTH_GNTR"/>
    <property type="match status" value="1"/>
</dbReference>
<dbReference type="Gene3D" id="1.20.120.530">
    <property type="entry name" value="GntR ligand-binding domain-like"/>
    <property type="match status" value="1"/>
</dbReference>
<proteinExistence type="predicted"/>
<protein>
    <submittedName>
        <fullName evidence="5">GntR family transcriptional regulator</fullName>
    </submittedName>
</protein>
<dbReference type="EMBL" id="CP012405">
    <property type="protein sequence ID" value="ALG74557.1"/>
    <property type="molecule type" value="Genomic_DNA"/>
</dbReference>
<dbReference type="KEGG" id="ati:AL072_26450"/>
<dbReference type="AlphaFoldDB" id="A0AAC8ZVW8"/>
<organism evidence="5 6">
    <name type="scientific">Azospirillum thiophilum</name>
    <dbReference type="NCBI Taxonomy" id="528244"/>
    <lineage>
        <taxon>Bacteria</taxon>
        <taxon>Pseudomonadati</taxon>
        <taxon>Pseudomonadota</taxon>
        <taxon>Alphaproteobacteria</taxon>
        <taxon>Rhodospirillales</taxon>
        <taxon>Azospirillaceae</taxon>
        <taxon>Azospirillum</taxon>
    </lineage>
</organism>
<dbReference type="PANTHER" id="PTHR43537:SF53">
    <property type="entry name" value="HTH-TYPE TRANSCRIPTIONAL REPRESSOR NANR"/>
    <property type="match status" value="1"/>
</dbReference>
<reference evidence="5 6" key="2">
    <citation type="journal article" date="2016" name="Genome Announc.">
        <title>Complete Genome Sequence of a Strain of Azospirillum thiophilum Isolated from a Sulfide Spring.</title>
        <authorList>
            <person name="Fomenkov A."/>
            <person name="Vincze T."/>
            <person name="Grabovich M."/>
            <person name="Anton B.P."/>
            <person name="Dubinina G."/>
            <person name="Orlova M."/>
            <person name="Belousova E."/>
            <person name="Roberts R.J."/>
        </authorList>
    </citation>
    <scope>NUCLEOTIDE SEQUENCE [LARGE SCALE GENOMIC DNA]</scope>
    <source>
        <strain evidence="5 6">BV-S</strain>
    </source>
</reference>
<reference evidence="6" key="1">
    <citation type="submission" date="2015-08" db="EMBL/GenBank/DDBJ databases">
        <title>Complete Genome Sequence of Azospirillum thiophilum BV-S.</title>
        <authorList>
            <person name="Fomenkov A."/>
            <person name="Vincze T."/>
            <person name="Grabovich M."/>
            <person name="Dubinina G."/>
            <person name="Orlova M."/>
            <person name="Belousova E."/>
            <person name="Roberts R.J."/>
        </authorList>
    </citation>
    <scope>NUCLEOTIDE SEQUENCE [LARGE SCALE GENOMIC DNA]</scope>
    <source>
        <strain evidence="6">BV-S</strain>
    </source>
</reference>
<accession>A0AAC8ZVW8</accession>
<evidence type="ECO:0000313" key="5">
    <source>
        <dbReference type="EMBL" id="ALG74557.1"/>
    </source>
</evidence>
<evidence type="ECO:0000313" key="6">
    <source>
        <dbReference type="Proteomes" id="UP000069935"/>
    </source>
</evidence>
<dbReference type="GO" id="GO:0003677">
    <property type="term" value="F:DNA binding"/>
    <property type="evidence" value="ECO:0007669"/>
    <property type="project" value="UniProtKB-KW"/>
</dbReference>